<keyword evidence="10 13" id="KW-0239">DNA-directed DNA polymerase</keyword>
<proteinExistence type="inferred from homology"/>
<dbReference type="InterPro" id="IPR003141">
    <property type="entry name" value="Pol/His_phosphatase_N"/>
</dbReference>
<dbReference type="Pfam" id="PF02811">
    <property type="entry name" value="PHP"/>
    <property type="match status" value="1"/>
</dbReference>
<accession>A0A373F5Q6</accession>
<comment type="catalytic activity">
    <reaction evidence="12 13">
        <text>DNA(n) + a 2'-deoxyribonucleoside 5'-triphosphate = DNA(n+1) + diphosphate</text>
        <dbReference type="Rhea" id="RHEA:22508"/>
        <dbReference type="Rhea" id="RHEA-COMP:17339"/>
        <dbReference type="Rhea" id="RHEA-COMP:17340"/>
        <dbReference type="ChEBI" id="CHEBI:33019"/>
        <dbReference type="ChEBI" id="CHEBI:61560"/>
        <dbReference type="ChEBI" id="CHEBI:173112"/>
        <dbReference type="EC" id="2.7.7.7"/>
    </reaction>
</comment>
<feature type="domain" description="Polymerase/histidinol phosphatase N-terminal" evidence="14">
    <location>
        <begin position="37"/>
        <end position="104"/>
    </location>
</feature>
<dbReference type="Proteomes" id="UP000261948">
    <property type="component" value="Unassembled WGS sequence"/>
</dbReference>
<evidence type="ECO:0000256" key="10">
    <source>
        <dbReference type="ARBA" id="ARBA00022932"/>
    </source>
</evidence>
<dbReference type="GO" id="GO:0006281">
    <property type="term" value="P:DNA repair"/>
    <property type="evidence" value="ECO:0007669"/>
    <property type="project" value="UniProtKB-UniRule"/>
</dbReference>
<keyword evidence="11 13" id="KW-0234">DNA repair</keyword>
<keyword evidence="16" id="KW-1185">Reference proteome</keyword>
<evidence type="ECO:0000256" key="3">
    <source>
        <dbReference type="ARBA" id="ARBA00012417"/>
    </source>
</evidence>
<evidence type="ECO:0000256" key="4">
    <source>
        <dbReference type="ARBA" id="ARBA00017273"/>
    </source>
</evidence>
<dbReference type="EMBL" id="QURR01000051">
    <property type="protein sequence ID" value="RGE39486.1"/>
    <property type="molecule type" value="Genomic_DNA"/>
</dbReference>
<sequence>MLDAARTEAVPKPAPPLAATPGLPVVQGPGRGPLAYAELHCLSSFSFLRGASSPAQLVHRAKSLGYAALALTDECSVAGCVRAYEAAKECGLHLIYGSEFVWGPLKIVVLVRDLQGWGNLCEFITAARSRAAKGAYVVDEASPWQLLREGCECIVLPQRSALDASDLIAISLCISKTMGCFDAKTLWLGVELHLAPDDSLWLQSLQQVGADLGLPLLACGDVHMHARSRKPLQDVVTAIRLGKTVAECGFALQPNAERHLRSRLRLASLYPKALLDATLQLAGRCNFSLSEISYQYPQESVQPGMTATQTLAWLTWEGAAGRYPQGVPEDVAKQLKKELALIADCQYEMYFLTVNDIVRYARSVGILCQGRGSAANSAVCYCLGITAVNPHGNHLLFERFISKERSEPPDIDVDFEHARREEVIQYIYSKYGRERAALTAVVSCWRSRGALRDVGKALGLPADLIDALAKGQYWFSEHAQAEAEKTEDGEQPEALSEALPEDWVERKFKEAQVLAAEKSCAVTAHQLRLWIELAWQLKDSPRHLSQHVGGFVLTEGKLTRLVPVEPATMKDRFVIQWDKDDLDIVGLLKVDVLALGMLTMLRSALHERARWRGEHWELHQIPQEDPATYEMICKADTVGTFQIESRAQMSMLPRLQPRTFYDLVVEVAIVRPGPIQGGMVHPSLLARERQRQGLPFKLESPELENALERTLGVPIFQEQVMQIAIDAADFTPGKADELRRSMAAWKRKGGVHKFRDALIGGMLANGYSSEFANAIFQQMLGFGEYGFPESHAYSFALLAYASAWLKRHEPAIFLQALLNAQPMGFYSPSQLVQDARRHGVRVLPVDVCRSHWRCTLEEPLQPVRGVQQPQPAVRLGLNRVAQLGKAAALRIQEHSAYIPYRDVADLALRAQLDKSDMEALAAADALRSLAGHRRQQMWEAAAQTRLPPIFAQTAIHEPGLALPPAKEGEEIMFDYAATGLSLRRHPLALLRPQLARHGLKTAAELRQMLPGQKLRACGIVTVRQRPPTANGTLFITLEDETGVINLVVWSKTFARWKAPLLASRLLAVEGIWQRSSAPQLDNAEFEGNQPPVQTGITPYAHHLIVLRARDLTHRLGRFAEVGLSSRDFH</sequence>
<evidence type="ECO:0000256" key="11">
    <source>
        <dbReference type="ARBA" id="ARBA00023204"/>
    </source>
</evidence>
<dbReference type="OrthoDB" id="9803237at2"/>
<dbReference type="AlphaFoldDB" id="A0A373F5Q6"/>
<evidence type="ECO:0000256" key="13">
    <source>
        <dbReference type="HAMAP-Rule" id="MF_01902"/>
    </source>
</evidence>
<dbReference type="InterPro" id="IPR016195">
    <property type="entry name" value="Pol/histidinol_Pase-like"/>
</dbReference>
<dbReference type="SUPFAM" id="SSF89550">
    <property type="entry name" value="PHP domain-like"/>
    <property type="match status" value="1"/>
</dbReference>
<organism evidence="15 16">
    <name type="scientific">Comamonas testosteroni</name>
    <name type="common">Pseudomonas testosteroni</name>
    <dbReference type="NCBI Taxonomy" id="285"/>
    <lineage>
        <taxon>Bacteria</taxon>
        <taxon>Pseudomonadati</taxon>
        <taxon>Pseudomonadota</taxon>
        <taxon>Betaproteobacteria</taxon>
        <taxon>Burkholderiales</taxon>
        <taxon>Comamonadaceae</taxon>
        <taxon>Comamonas</taxon>
    </lineage>
</organism>
<dbReference type="GO" id="GO:0003676">
    <property type="term" value="F:nucleic acid binding"/>
    <property type="evidence" value="ECO:0007669"/>
    <property type="project" value="InterPro"/>
</dbReference>
<dbReference type="SMART" id="SM00481">
    <property type="entry name" value="POLIIIAc"/>
    <property type="match status" value="1"/>
</dbReference>
<keyword evidence="5 13" id="KW-0963">Cytoplasm</keyword>
<comment type="similarity">
    <text evidence="2 13">Belongs to the DNA polymerase type-C family. DnaE2 subfamily.</text>
</comment>
<comment type="subcellular location">
    <subcellularLocation>
        <location evidence="1 13">Cytoplasm</location>
    </subcellularLocation>
</comment>
<evidence type="ECO:0000256" key="1">
    <source>
        <dbReference type="ARBA" id="ARBA00004496"/>
    </source>
</evidence>
<keyword evidence="7 13" id="KW-0548">Nucleotidyltransferase</keyword>
<dbReference type="PANTHER" id="PTHR32294:SF4">
    <property type="entry name" value="ERROR-PRONE DNA POLYMERASE"/>
    <property type="match status" value="1"/>
</dbReference>
<dbReference type="EC" id="2.7.7.7" evidence="3 13"/>
<dbReference type="InterPro" id="IPR011708">
    <property type="entry name" value="DNA_pol3_alpha_NTPase_dom"/>
</dbReference>
<evidence type="ECO:0000313" key="15">
    <source>
        <dbReference type="EMBL" id="RGE39486.1"/>
    </source>
</evidence>
<dbReference type="GO" id="GO:0006260">
    <property type="term" value="P:DNA replication"/>
    <property type="evidence" value="ECO:0007669"/>
    <property type="project" value="UniProtKB-KW"/>
</dbReference>
<evidence type="ECO:0000256" key="6">
    <source>
        <dbReference type="ARBA" id="ARBA00022679"/>
    </source>
</evidence>
<dbReference type="Gene3D" id="3.20.20.140">
    <property type="entry name" value="Metal-dependent hydrolases"/>
    <property type="match status" value="1"/>
</dbReference>
<keyword evidence="6 13" id="KW-0808">Transferase</keyword>
<dbReference type="Pfam" id="PF14579">
    <property type="entry name" value="HHH_6"/>
    <property type="match status" value="1"/>
</dbReference>
<evidence type="ECO:0000256" key="5">
    <source>
        <dbReference type="ARBA" id="ARBA00022490"/>
    </source>
</evidence>
<dbReference type="InterPro" id="IPR029460">
    <property type="entry name" value="DNAPol_HHH"/>
</dbReference>
<dbReference type="NCBIfam" id="TIGR00594">
    <property type="entry name" value="polc"/>
    <property type="match status" value="1"/>
</dbReference>
<dbReference type="PANTHER" id="PTHR32294">
    <property type="entry name" value="DNA POLYMERASE III SUBUNIT ALPHA"/>
    <property type="match status" value="1"/>
</dbReference>
<dbReference type="Pfam" id="PF01336">
    <property type="entry name" value="tRNA_anti-codon"/>
    <property type="match status" value="1"/>
</dbReference>
<reference evidence="15 16" key="1">
    <citation type="submission" date="2018-08" db="EMBL/GenBank/DDBJ databases">
        <title>Comamonas testosteroni strain SWCO2.</title>
        <authorList>
            <person name="Jiang N."/>
            <person name="Zhang X.Z."/>
        </authorList>
    </citation>
    <scope>NUCLEOTIDE SEQUENCE [LARGE SCALE GENOMIC DNA]</scope>
    <source>
        <strain evidence="15 16">SWCO2</strain>
    </source>
</reference>
<evidence type="ECO:0000256" key="9">
    <source>
        <dbReference type="ARBA" id="ARBA00022763"/>
    </source>
</evidence>
<gene>
    <name evidence="13" type="primary">dnaE2</name>
    <name evidence="15" type="ORF">DZC30_21840</name>
</gene>
<dbReference type="CDD" id="cd04485">
    <property type="entry name" value="DnaE_OBF"/>
    <property type="match status" value="1"/>
</dbReference>
<keyword evidence="9 13" id="KW-0227">DNA damage</keyword>
<dbReference type="InterPro" id="IPR040982">
    <property type="entry name" value="DNA_pol3_finger"/>
</dbReference>
<dbReference type="InterPro" id="IPR004365">
    <property type="entry name" value="NA-bd_OB_tRNA"/>
</dbReference>
<comment type="function">
    <text evidence="13">DNA polymerase involved in damage-induced mutagenesis and translesion synthesis (TLS). It is not the major replicative DNA polymerase.</text>
</comment>
<evidence type="ECO:0000256" key="2">
    <source>
        <dbReference type="ARBA" id="ARBA00007391"/>
    </source>
</evidence>
<evidence type="ECO:0000256" key="8">
    <source>
        <dbReference type="ARBA" id="ARBA00022705"/>
    </source>
</evidence>
<comment type="caution">
    <text evidence="15">The sequence shown here is derived from an EMBL/GenBank/DDBJ whole genome shotgun (WGS) entry which is preliminary data.</text>
</comment>
<evidence type="ECO:0000259" key="14">
    <source>
        <dbReference type="SMART" id="SM00481"/>
    </source>
</evidence>
<dbReference type="Gene3D" id="1.10.150.870">
    <property type="match status" value="1"/>
</dbReference>
<evidence type="ECO:0000313" key="16">
    <source>
        <dbReference type="Proteomes" id="UP000261948"/>
    </source>
</evidence>
<dbReference type="HAMAP" id="MF_01902">
    <property type="entry name" value="DNApol_error_prone"/>
    <property type="match status" value="1"/>
</dbReference>
<dbReference type="CDD" id="cd07434">
    <property type="entry name" value="PHP_PolIIIA_DnaE2"/>
    <property type="match status" value="1"/>
</dbReference>
<evidence type="ECO:0000256" key="12">
    <source>
        <dbReference type="ARBA" id="ARBA00049244"/>
    </source>
</evidence>
<name>A0A373F5Q6_COMTE</name>
<dbReference type="InterPro" id="IPR004013">
    <property type="entry name" value="PHP_dom"/>
</dbReference>
<dbReference type="InterPro" id="IPR023073">
    <property type="entry name" value="DnaE2"/>
</dbReference>
<dbReference type="GO" id="GO:0003887">
    <property type="term" value="F:DNA-directed DNA polymerase activity"/>
    <property type="evidence" value="ECO:0007669"/>
    <property type="project" value="UniProtKB-UniRule"/>
</dbReference>
<dbReference type="Pfam" id="PF17657">
    <property type="entry name" value="DNA_pol3_finger"/>
    <property type="match status" value="1"/>
</dbReference>
<dbReference type="GO" id="GO:0005737">
    <property type="term" value="C:cytoplasm"/>
    <property type="evidence" value="ECO:0007669"/>
    <property type="project" value="UniProtKB-SubCell"/>
</dbReference>
<protein>
    <recommendedName>
        <fullName evidence="4 13">Error-prone DNA polymerase</fullName>
        <ecNumber evidence="3 13">2.7.7.7</ecNumber>
    </recommendedName>
</protein>
<evidence type="ECO:0000256" key="7">
    <source>
        <dbReference type="ARBA" id="ARBA00022695"/>
    </source>
</evidence>
<keyword evidence="8 13" id="KW-0235">DNA replication</keyword>
<dbReference type="GO" id="GO:0008408">
    <property type="term" value="F:3'-5' exonuclease activity"/>
    <property type="evidence" value="ECO:0007669"/>
    <property type="project" value="InterPro"/>
</dbReference>
<dbReference type="Pfam" id="PF07733">
    <property type="entry name" value="DNA_pol3_alpha"/>
    <property type="match status" value="1"/>
</dbReference>
<dbReference type="InterPro" id="IPR004805">
    <property type="entry name" value="DnaE2/DnaE/PolC"/>
</dbReference>